<evidence type="ECO:0000313" key="2">
    <source>
        <dbReference type="Proteomes" id="UP001060919"/>
    </source>
</evidence>
<name>A0A915YCG5_9BACT</name>
<dbReference type="PANTHER" id="PTHR36166:SF1">
    <property type="entry name" value="SRPBCC DOMAIN-CONTAINING PROTEIN"/>
    <property type="match status" value="1"/>
</dbReference>
<sequence>MKKTIKVEKIKLSHRKIYTDIIINSPAKQVWEVLKDTKSYKNWAVFLVDIEGELTNGNKILAKFQLNPTKEKYNRIEHTIQVEEGKGFYWSEEGPMGIYDNHHFRVEAMDNKTSRFIQSDELTRGATWLFGGYLSKIYAKGYQAFNKQLKIEAERRFANYK</sequence>
<accession>A0A915YCG5</accession>
<dbReference type="KEGG" id="aup:AsAng_0012400"/>
<dbReference type="SUPFAM" id="SSF55961">
    <property type="entry name" value="Bet v1-like"/>
    <property type="match status" value="1"/>
</dbReference>
<evidence type="ECO:0000313" key="1">
    <source>
        <dbReference type="EMBL" id="BDS10532.1"/>
    </source>
</evidence>
<dbReference type="RefSeq" id="WP_264791833.1">
    <property type="nucleotide sequence ID" value="NZ_AP026867.1"/>
</dbReference>
<dbReference type="InterPro" id="IPR023393">
    <property type="entry name" value="START-like_dom_sf"/>
</dbReference>
<protein>
    <recommendedName>
        <fullName evidence="3">SRPBCC domain-containing protein</fullName>
    </recommendedName>
</protein>
<dbReference type="EMBL" id="AP026867">
    <property type="protein sequence ID" value="BDS10532.1"/>
    <property type="molecule type" value="Genomic_DNA"/>
</dbReference>
<dbReference type="AlphaFoldDB" id="A0A915YCG5"/>
<keyword evidence="2" id="KW-1185">Reference proteome</keyword>
<evidence type="ECO:0008006" key="3">
    <source>
        <dbReference type="Google" id="ProtNLM"/>
    </source>
</evidence>
<proteinExistence type="predicted"/>
<dbReference type="Proteomes" id="UP001060919">
    <property type="component" value="Chromosome"/>
</dbReference>
<organism evidence="1 2">
    <name type="scientific">Aureispira anguillae</name>
    <dbReference type="NCBI Taxonomy" id="2864201"/>
    <lineage>
        <taxon>Bacteria</taxon>
        <taxon>Pseudomonadati</taxon>
        <taxon>Bacteroidota</taxon>
        <taxon>Saprospiria</taxon>
        <taxon>Saprospirales</taxon>
        <taxon>Saprospiraceae</taxon>
        <taxon>Aureispira</taxon>
    </lineage>
</organism>
<dbReference type="Gene3D" id="3.30.530.20">
    <property type="match status" value="1"/>
</dbReference>
<gene>
    <name evidence="1" type="ORF">AsAng_0012400</name>
</gene>
<dbReference type="PANTHER" id="PTHR36166">
    <property type="entry name" value="CHROMOSOME 9, WHOLE GENOME SHOTGUN SEQUENCE"/>
    <property type="match status" value="1"/>
</dbReference>
<reference evidence="1" key="1">
    <citation type="submission" date="2022-09" db="EMBL/GenBank/DDBJ databases">
        <title>Aureispira anguillicida sp. nov., isolated from Leptocephalus of Japanese eel Anguilla japonica.</title>
        <authorList>
            <person name="Yuasa K."/>
            <person name="Mekata T."/>
            <person name="Ikunari K."/>
        </authorList>
    </citation>
    <scope>NUCLEOTIDE SEQUENCE</scope>
    <source>
        <strain evidence="1">EL160426</strain>
    </source>
</reference>